<dbReference type="Proteomes" id="UP000641910">
    <property type="component" value="Unassembled WGS sequence"/>
</dbReference>
<keyword evidence="3" id="KW-0378">Hydrolase</keyword>
<dbReference type="SUPFAM" id="SSF56317">
    <property type="entry name" value="Carbon-nitrogen hydrolase"/>
    <property type="match status" value="1"/>
</dbReference>
<reference evidence="3 4" key="1">
    <citation type="submission" date="2020-12" db="EMBL/GenBank/DDBJ databases">
        <title>WGS of Thermoactinomyces spp.</title>
        <authorList>
            <person name="Cheng K."/>
        </authorList>
    </citation>
    <scope>NUCLEOTIDE SEQUENCE [LARGE SCALE GENOMIC DNA]</scope>
    <source>
        <strain evidence="4">CICC 10650\ACCC 41061</strain>
    </source>
</reference>
<evidence type="ECO:0000313" key="3">
    <source>
        <dbReference type="EMBL" id="MBH8588450.1"/>
    </source>
</evidence>
<dbReference type="RefSeq" id="WP_121874196.1">
    <property type="nucleotide sequence ID" value="NZ_CP039710.1"/>
</dbReference>
<accession>A0ABS0QGS1</accession>
<keyword evidence="4" id="KW-1185">Reference proteome</keyword>
<dbReference type="InterPro" id="IPR003010">
    <property type="entry name" value="C-N_Hydrolase"/>
</dbReference>
<comment type="caution">
    <text evidence="3">The sequence shown here is derived from an EMBL/GenBank/DDBJ whole genome shotgun (WGS) entry which is preliminary data.</text>
</comment>
<feature type="domain" description="CN hydrolase" evidence="2">
    <location>
        <begin position="3"/>
        <end position="239"/>
    </location>
</feature>
<dbReference type="EMBL" id="JAECVU010000003">
    <property type="protein sequence ID" value="MBH8588450.1"/>
    <property type="molecule type" value="Genomic_DNA"/>
</dbReference>
<dbReference type="GO" id="GO:0016787">
    <property type="term" value="F:hydrolase activity"/>
    <property type="evidence" value="ECO:0007669"/>
    <property type="project" value="UniProtKB-KW"/>
</dbReference>
<dbReference type="PROSITE" id="PS50263">
    <property type="entry name" value="CN_HYDROLASE"/>
    <property type="match status" value="1"/>
</dbReference>
<comment type="similarity">
    <text evidence="1">Belongs to the carbon-nitrogen hydrolase superfamily. NIT1/NIT2 family.</text>
</comment>
<organism evidence="3 4">
    <name type="scientific">Thermoactinomyces vulgaris</name>
    <dbReference type="NCBI Taxonomy" id="2026"/>
    <lineage>
        <taxon>Bacteria</taxon>
        <taxon>Bacillati</taxon>
        <taxon>Bacillota</taxon>
        <taxon>Bacilli</taxon>
        <taxon>Bacillales</taxon>
        <taxon>Thermoactinomycetaceae</taxon>
        <taxon>Thermoactinomyces</taxon>
    </lineage>
</organism>
<evidence type="ECO:0000256" key="1">
    <source>
        <dbReference type="ARBA" id="ARBA00010613"/>
    </source>
</evidence>
<protein>
    <submittedName>
        <fullName evidence="3">Carbon-nitrogen family hydrolase</fullName>
    </submittedName>
</protein>
<dbReference type="InterPro" id="IPR036526">
    <property type="entry name" value="C-N_Hydrolase_sf"/>
</dbReference>
<dbReference type="CDD" id="cd07583">
    <property type="entry name" value="nitrilase_5"/>
    <property type="match status" value="1"/>
</dbReference>
<gene>
    <name evidence="3" type="ORF">I8U22_06400</name>
</gene>
<evidence type="ECO:0000313" key="4">
    <source>
        <dbReference type="Proteomes" id="UP000641910"/>
    </source>
</evidence>
<dbReference type="Gene3D" id="3.60.110.10">
    <property type="entry name" value="Carbon-nitrogen hydrolase"/>
    <property type="match status" value="1"/>
</dbReference>
<name>A0ABS0QGS1_THEVU</name>
<dbReference type="Pfam" id="PF00795">
    <property type="entry name" value="CN_hydrolase"/>
    <property type="match status" value="1"/>
</dbReference>
<evidence type="ECO:0000259" key="2">
    <source>
        <dbReference type="PROSITE" id="PS50263"/>
    </source>
</evidence>
<dbReference type="PANTHER" id="PTHR23088:SF27">
    <property type="entry name" value="DEAMINATED GLUTATHIONE AMIDASE"/>
    <property type="match status" value="1"/>
</dbReference>
<proteinExistence type="inferred from homology"/>
<sequence>MQKTVALIQMDIAYGRPEANRKKVEEKVAQAMEQQPDLIMLPELWDTGYDLTRLDEIADDHGQTNKAFLRDLARKHQVAIIGGSVSNREETGTYNTLYAFDPAGKQTGEYKKVHLFRLMEEEKYLKAGDQEGVFPWGDLLCAAAICYDIRFPEWIRKMVLRGAHVLFVPAEWPGPRLSHWRHLLISRAIENQCYVVACNRTGKDPNNTFAGHSMVVDPWGEVIAEAGEDEEILFADLDLSLVQKVRSTIPVFTDRRPELYE</sequence>
<dbReference type="PANTHER" id="PTHR23088">
    <property type="entry name" value="NITRILASE-RELATED"/>
    <property type="match status" value="1"/>
</dbReference>